<dbReference type="EMBL" id="UINC01197647">
    <property type="protein sequence ID" value="SVE15241.1"/>
    <property type="molecule type" value="Genomic_DNA"/>
</dbReference>
<reference evidence="1" key="1">
    <citation type="submission" date="2018-05" db="EMBL/GenBank/DDBJ databases">
        <authorList>
            <person name="Lanie J.A."/>
            <person name="Ng W.-L."/>
            <person name="Kazmierczak K.M."/>
            <person name="Andrzejewski T.M."/>
            <person name="Davidsen T.M."/>
            <person name="Wayne K.J."/>
            <person name="Tettelin H."/>
            <person name="Glass J.I."/>
            <person name="Rusch D."/>
            <person name="Podicherti R."/>
            <person name="Tsui H.-C.T."/>
            <person name="Winkler M.E."/>
        </authorList>
    </citation>
    <scope>NUCLEOTIDE SEQUENCE</scope>
</reference>
<protein>
    <submittedName>
        <fullName evidence="1">Uncharacterized protein</fullName>
    </submittedName>
</protein>
<proteinExistence type="predicted"/>
<dbReference type="AlphaFoldDB" id="A0A383B5S6"/>
<evidence type="ECO:0000313" key="1">
    <source>
        <dbReference type="EMBL" id="SVE15241.1"/>
    </source>
</evidence>
<accession>A0A383B5S6</accession>
<organism evidence="1">
    <name type="scientific">marine metagenome</name>
    <dbReference type="NCBI Taxonomy" id="408172"/>
    <lineage>
        <taxon>unclassified sequences</taxon>
        <taxon>metagenomes</taxon>
        <taxon>ecological metagenomes</taxon>
    </lineage>
</organism>
<sequence length="248" mass="29608">RNWFFNERLRALFSTDYRTYLTMKNRYFLLRLLNAEQETTIRSWLQERLNRLQRSRSQEDPLEERLEILDFRVMEQLVKDLLNQFGKTFPLVLEEKTELKGGALGERPAWSSSFGPGLSSKEGKHSEIPDTDRAFRKLLLRYQKLLLPLSKSLSRPKEECTSPFFMTRCEEYTSDQTEFFESFFSEQKNPYSGFRRFILELLNQRGEEFRAKERWDPDPRLEQKKNLPNEVFFSREASAMVGGIERKT</sequence>
<gene>
    <name evidence="1" type="ORF">METZ01_LOCUS468095</name>
</gene>
<feature type="non-terminal residue" evidence="1">
    <location>
        <position position="1"/>
    </location>
</feature>
<name>A0A383B5S6_9ZZZZ</name>
<feature type="non-terminal residue" evidence="1">
    <location>
        <position position="248"/>
    </location>
</feature>